<keyword evidence="1" id="KW-0175">Coiled coil</keyword>
<proteinExistence type="predicted"/>
<accession>H8Z8T7</accession>
<feature type="compositionally biased region" description="Basic and acidic residues" evidence="2">
    <location>
        <begin position="126"/>
        <end position="140"/>
    </location>
</feature>
<feature type="signal peptide" evidence="3">
    <location>
        <begin position="1"/>
        <end position="29"/>
    </location>
</feature>
<dbReference type="EMBL" id="JH604633">
    <property type="protein sequence ID" value="EHY66368.1"/>
    <property type="molecule type" value="Genomic_DNA"/>
</dbReference>
<dbReference type="HOGENOM" id="CLU_559075_0_0_1"/>
<keyword evidence="3" id="KW-0732">Signal</keyword>
<gene>
    <name evidence="4" type="ORF">NERG_00007</name>
</gene>
<protein>
    <submittedName>
        <fullName evidence="4">Uncharacterized protein</fullName>
    </submittedName>
</protein>
<sequence>MKIKFSIFTRKIAIISICVFSIADRYAKASTEKVEKTAYNEICKKAEESRKSLFFKSIPKKDSERANNSLLKQKALRKKKIKVETSLVNSAVEKESTDLESASLNMQNPVCEDRVCTKNLGKKQEKKSTSFLKTNEKASEDSSNGSGIFSIGSEDVPNSIPVRSSSKELQQNMQAPDMYGIGSDIKTEEEAEEKEEEADIVSESIQNLHINTKKFTMNINSLLETKKSIAAASDVCSKLEDEIEKIDVEMEKTMEDHIKKHKDIVHIHDKIESFYSGHISKIPPGIDAEYDEMNSKINILRLELDVLSRKNEDIKNVVAAQILMVDDAESTKNSSRKCFKRFIALLNQFNKTYDILLKSDLVFFKIMEDKEKALFLARTREEEYAKSAGEECGDLTALIEMHVLNKEYIEKTIIMKNNINSLHAARDCKLLKLMDTYKKYCTLVDGFKKKKDILYFAIEGFCKAIEVLDEYDNEAGNQKQNRWESLSA</sequence>
<dbReference type="Proteomes" id="UP000005622">
    <property type="component" value="Unassembled WGS sequence"/>
</dbReference>
<evidence type="ECO:0000313" key="4">
    <source>
        <dbReference type="EMBL" id="EHY66368.1"/>
    </source>
</evidence>
<feature type="chain" id="PRO_5003617469" evidence="3">
    <location>
        <begin position="30"/>
        <end position="488"/>
    </location>
</feature>
<evidence type="ECO:0000256" key="2">
    <source>
        <dbReference type="SAM" id="MobiDB-lite"/>
    </source>
</evidence>
<reference evidence="4" key="1">
    <citation type="submission" date="2011-03" db="EMBL/GenBank/DDBJ databases">
        <title>The Genome Sequence of Nematocida sp1 strain ERTm2.</title>
        <authorList>
            <consortium name="The Broad Institute Genome Sequencing Platform"/>
            <consortium name="The Broad Institute Genome Sequencing Center for Infectious Disease"/>
            <person name="Cuomo C."/>
            <person name="Troemel E."/>
            <person name="Young S.K."/>
            <person name="Zeng Q."/>
            <person name="Gargeya S."/>
            <person name="Fitzgerald M."/>
            <person name="Haas B."/>
            <person name="Abouelleil A."/>
            <person name="Alvarado L."/>
            <person name="Arachchi H.M."/>
            <person name="Berlin A."/>
            <person name="Brown A."/>
            <person name="Chapman S.B."/>
            <person name="Chen Z."/>
            <person name="Dunbar C."/>
            <person name="Freedman E."/>
            <person name="Gearin G."/>
            <person name="Gellesch M."/>
            <person name="Goldberg J."/>
            <person name="Griggs A."/>
            <person name="Gujja S."/>
            <person name="Heilman E.R."/>
            <person name="Heiman D."/>
            <person name="Howarth C."/>
            <person name="Larson L."/>
            <person name="Lui A."/>
            <person name="MacDonald P.J.P."/>
            <person name="Mehta T."/>
            <person name="Montmayeur A."/>
            <person name="Murphy C."/>
            <person name="Neiman D."/>
            <person name="Pearson M."/>
            <person name="Priest M."/>
            <person name="Roberts A."/>
            <person name="Saif S."/>
            <person name="Shea T."/>
            <person name="Shenoy N."/>
            <person name="Sisk P."/>
            <person name="Stolte C."/>
            <person name="Sykes S."/>
            <person name="White J."/>
            <person name="Yandava C."/>
            <person name="Wortman J."/>
            <person name="Nusbaum C."/>
            <person name="Birren B."/>
        </authorList>
    </citation>
    <scope>NUCLEOTIDE SEQUENCE</scope>
    <source>
        <strain evidence="4">ERTm2</strain>
    </source>
</reference>
<feature type="region of interest" description="Disordered" evidence="2">
    <location>
        <begin position="126"/>
        <end position="158"/>
    </location>
</feature>
<dbReference type="AlphaFoldDB" id="H8Z8T7"/>
<feature type="compositionally biased region" description="Low complexity" evidence="2">
    <location>
        <begin position="142"/>
        <end position="153"/>
    </location>
</feature>
<feature type="coiled-coil region" evidence="1">
    <location>
        <begin position="191"/>
        <end position="256"/>
    </location>
</feature>
<name>H8Z8T7_NEMA1</name>
<organism evidence="4">
    <name type="scientific">Nematocida ausubeli (strain ATCC PRA-371 / ERTm2)</name>
    <name type="common">Nematode killer fungus</name>
    <dbReference type="NCBI Taxonomy" id="1913371"/>
    <lineage>
        <taxon>Eukaryota</taxon>
        <taxon>Fungi</taxon>
        <taxon>Fungi incertae sedis</taxon>
        <taxon>Microsporidia</taxon>
        <taxon>Nematocida</taxon>
    </lineage>
</organism>
<feature type="coiled-coil region" evidence="1">
    <location>
        <begin position="290"/>
        <end position="317"/>
    </location>
</feature>
<evidence type="ECO:0000256" key="3">
    <source>
        <dbReference type="SAM" id="SignalP"/>
    </source>
</evidence>
<evidence type="ECO:0000256" key="1">
    <source>
        <dbReference type="SAM" id="Coils"/>
    </source>
</evidence>